<keyword evidence="4" id="KW-0413">Isomerase</keyword>
<keyword evidence="3" id="KW-0324">Glycolysis</keyword>
<dbReference type="OrthoDB" id="7925971at2"/>
<dbReference type="RefSeq" id="WP_092560287.1">
    <property type="nucleotide sequence ID" value="NZ_FOYZ01000006.1"/>
</dbReference>
<feature type="binding site" evidence="5">
    <location>
        <position position="52"/>
    </location>
    <ligand>
        <name>substrate</name>
    </ligand>
</feature>
<protein>
    <recommendedName>
        <fullName evidence="2">phosphoglycerate mutase (2,3-diphosphoglycerate-dependent)</fullName>
        <ecNumber evidence="2">5.4.2.11</ecNumber>
    </recommendedName>
</protein>
<dbReference type="GO" id="GO:0006096">
    <property type="term" value="P:glycolytic process"/>
    <property type="evidence" value="ECO:0007669"/>
    <property type="project" value="UniProtKB-KW"/>
</dbReference>
<gene>
    <name evidence="6" type="ORF">SAMN05661086_01729</name>
</gene>
<evidence type="ECO:0000256" key="2">
    <source>
        <dbReference type="ARBA" id="ARBA00012028"/>
    </source>
</evidence>
<dbReference type="InterPro" id="IPR029033">
    <property type="entry name" value="His_PPase_superfam"/>
</dbReference>
<dbReference type="InterPro" id="IPR005952">
    <property type="entry name" value="Phosphogly_mut1"/>
</dbReference>
<evidence type="ECO:0000256" key="5">
    <source>
        <dbReference type="PIRSR" id="PIRSR613078-2"/>
    </source>
</evidence>
<accession>A0A1I6JLM9</accession>
<evidence type="ECO:0000313" key="6">
    <source>
        <dbReference type="EMBL" id="SFR79883.1"/>
    </source>
</evidence>
<dbReference type="SMART" id="SM00855">
    <property type="entry name" value="PGAM"/>
    <property type="match status" value="1"/>
</dbReference>
<dbReference type="STRING" id="37658.SAMN05661086_01729"/>
<dbReference type="CDD" id="cd07067">
    <property type="entry name" value="HP_PGM_like"/>
    <property type="match status" value="1"/>
</dbReference>
<reference evidence="6 7" key="1">
    <citation type="submission" date="2016-10" db="EMBL/GenBank/DDBJ databases">
        <authorList>
            <person name="de Groot N.N."/>
        </authorList>
    </citation>
    <scope>NUCLEOTIDE SEQUENCE [LARGE SCALE GENOMIC DNA]</scope>
    <source>
        <strain evidence="6 7">743A</strain>
    </source>
</reference>
<proteinExistence type="inferred from homology"/>
<organism evidence="6 7">
    <name type="scientific">Anaeromicropila populeti</name>
    <dbReference type="NCBI Taxonomy" id="37658"/>
    <lineage>
        <taxon>Bacteria</taxon>
        <taxon>Bacillati</taxon>
        <taxon>Bacillota</taxon>
        <taxon>Clostridia</taxon>
        <taxon>Lachnospirales</taxon>
        <taxon>Lachnospiraceae</taxon>
        <taxon>Anaeromicropila</taxon>
    </lineage>
</organism>
<dbReference type="Gene3D" id="3.40.50.1240">
    <property type="entry name" value="Phosphoglycerate mutase-like"/>
    <property type="match status" value="1"/>
</dbReference>
<name>A0A1I6JLM9_9FIRM</name>
<dbReference type="AlphaFoldDB" id="A0A1I6JLM9"/>
<sequence>MRIYLIRHARQESILCNDNTGLSEIGKEQATLVGQRLSSYHIDALYCSDLMRAKETAHIIQEQICKRMNQILSIQERRGLRESDFGELTGQKDEDIQSRYGEFMESRYHEKEDWAYPGGESGKQVFNRVKPVLDEITAASYKNIAIVTHGGTIRVILAELLQGSQANRLLFGKYLERGGFTELYYDEKKKRFYLERFNDYAHLEIKNDLLMRKE</sequence>
<evidence type="ECO:0000256" key="4">
    <source>
        <dbReference type="ARBA" id="ARBA00023235"/>
    </source>
</evidence>
<dbReference type="SUPFAM" id="SSF53254">
    <property type="entry name" value="Phosphoglycerate mutase-like"/>
    <property type="match status" value="1"/>
</dbReference>
<dbReference type="InterPro" id="IPR013078">
    <property type="entry name" value="His_Pase_superF_clade-1"/>
</dbReference>
<evidence type="ECO:0000256" key="3">
    <source>
        <dbReference type="ARBA" id="ARBA00023152"/>
    </source>
</evidence>
<dbReference type="GO" id="GO:0004619">
    <property type="term" value="F:phosphoglycerate mutase activity"/>
    <property type="evidence" value="ECO:0007669"/>
    <property type="project" value="UniProtKB-EC"/>
</dbReference>
<dbReference type="EMBL" id="FOYZ01000006">
    <property type="protein sequence ID" value="SFR79883.1"/>
    <property type="molecule type" value="Genomic_DNA"/>
</dbReference>
<dbReference type="PANTHER" id="PTHR11931">
    <property type="entry name" value="PHOSPHOGLYCERATE MUTASE"/>
    <property type="match status" value="1"/>
</dbReference>
<evidence type="ECO:0000256" key="1">
    <source>
        <dbReference type="ARBA" id="ARBA00006717"/>
    </source>
</evidence>
<dbReference type="EC" id="5.4.2.11" evidence="2"/>
<dbReference type="Pfam" id="PF00300">
    <property type="entry name" value="His_Phos_1"/>
    <property type="match status" value="1"/>
</dbReference>
<keyword evidence="7" id="KW-1185">Reference proteome</keyword>
<comment type="similarity">
    <text evidence="1">Belongs to the phosphoglycerate mutase family. BPG-dependent PGAM subfamily.</text>
</comment>
<dbReference type="Proteomes" id="UP000199659">
    <property type="component" value="Unassembled WGS sequence"/>
</dbReference>
<evidence type="ECO:0000313" key="7">
    <source>
        <dbReference type="Proteomes" id="UP000199659"/>
    </source>
</evidence>